<feature type="domain" description="4Fe-4S Mo/W bis-MGD-type" evidence="7">
    <location>
        <begin position="3"/>
        <end position="58"/>
    </location>
</feature>
<dbReference type="InterPro" id="IPR036010">
    <property type="entry name" value="2Fe-2S_ferredoxin-like_sf"/>
</dbReference>
<dbReference type="PRINTS" id="PR00371">
    <property type="entry name" value="FPNCR"/>
</dbReference>
<reference evidence="8 9" key="1">
    <citation type="submission" date="2015-05" db="EMBL/GenBank/DDBJ databases">
        <title>Draft genome of Burkholderia cepacia LK29.</title>
        <authorList>
            <person name="Chan X.Y."/>
        </authorList>
    </citation>
    <scope>NUCLEOTIDE SEQUENCE [LARGE SCALE GENOMIC DNA]</scope>
    <source>
        <strain evidence="8 9">LK29</strain>
    </source>
</reference>
<dbReference type="PROSITE" id="PS51085">
    <property type="entry name" value="2FE2S_FER_2"/>
    <property type="match status" value="1"/>
</dbReference>
<dbReference type="Pfam" id="PF01568">
    <property type="entry name" value="Molydop_binding"/>
    <property type="match status" value="1"/>
</dbReference>
<dbReference type="RefSeq" id="WP_048247016.1">
    <property type="nucleotide sequence ID" value="NZ_LDWR01000028.1"/>
</dbReference>
<organism evidence="8 9">
    <name type="scientific">Burkholderia cepacia</name>
    <name type="common">Pseudomonas cepacia</name>
    <dbReference type="NCBI Taxonomy" id="292"/>
    <lineage>
        <taxon>Bacteria</taxon>
        <taxon>Pseudomonadati</taxon>
        <taxon>Pseudomonadota</taxon>
        <taxon>Betaproteobacteria</taxon>
        <taxon>Burkholderiales</taxon>
        <taxon>Burkholderiaceae</taxon>
        <taxon>Burkholderia</taxon>
        <taxon>Burkholderia cepacia complex</taxon>
    </lineage>
</organism>
<feature type="domain" description="2Fe-2S ferredoxin-type" evidence="5">
    <location>
        <begin position="1067"/>
        <end position="1148"/>
    </location>
</feature>
<dbReference type="Proteomes" id="UP000036338">
    <property type="component" value="Unassembled WGS sequence"/>
</dbReference>
<dbReference type="GO" id="GO:0016491">
    <property type="term" value="F:oxidoreductase activity"/>
    <property type="evidence" value="ECO:0007669"/>
    <property type="project" value="InterPro"/>
</dbReference>
<dbReference type="InterPro" id="IPR001709">
    <property type="entry name" value="Flavoprot_Pyr_Nucl_cyt_Rdtase"/>
</dbReference>
<dbReference type="Gene3D" id="3.40.228.10">
    <property type="entry name" value="Dimethylsulfoxide Reductase, domain 2"/>
    <property type="match status" value="1"/>
</dbReference>
<dbReference type="SUPFAM" id="SSF53706">
    <property type="entry name" value="Formate dehydrogenase/DMSO reductase, domains 1-3"/>
    <property type="match status" value="1"/>
</dbReference>
<dbReference type="InterPro" id="IPR006656">
    <property type="entry name" value="Mopterin_OxRdtase"/>
</dbReference>
<evidence type="ECO:0000313" key="8">
    <source>
        <dbReference type="EMBL" id="KML56167.1"/>
    </source>
</evidence>
<dbReference type="PANTHER" id="PTHR43742:SF6">
    <property type="entry name" value="OXIDOREDUCTASE YYAE-RELATED"/>
    <property type="match status" value="1"/>
</dbReference>
<dbReference type="SMART" id="SM00926">
    <property type="entry name" value="Molybdop_Fe4S4"/>
    <property type="match status" value="1"/>
</dbReference>
<dbReference type="SUPFAM" id="SSF63380">
    <property type="entry name" value="Riboflavin synthase domain-like"/>
    <property type="match status" value="1"/>
</dbReference>
<dbReference type="Gene3D" id="2.40.30.10">
    <property type="entry name" value="Translation factors"/>
    <property type="match status" value="1"/>
</dbReference>
<dbReference type="GO" id="GO:0046872">
    <property type="term" value="F:metal ion binding"/>
    <property type="evidence" value="ECO:0007669"/>
    <property type="project" value="UniProtKB-KW"/>
</dbReference>
<dbReference type="InterPro" id="IPR006657">
    <property type="entry name" value="MoPterin_dinucl-bd_dom"/>
</dbReference>
<dbReference type="PROSITE" id="PS51669">
    <property type="entry name" value="4FE4S_MOW_BIS_MGD"/>
    <property type="match status" value="1"/>
</dbReference>
<evidence type="ECO:0000256" key="1">
    <source>
        <dbReference type="ARBA" id="ARBA00010312"/>
    </source>
</evidence>
<dbReference type="Gene3D" id="3.10.20.30">
    <property type="match status" value="1"/>
</dbReference>
<evidence type="ECO:0000259" key="7">
    <source>
        <dbReference type="PROSITE" id="PS51669"/>
    </source>
</evidence>
<dbReference type="Gene3D" id="2.40.40.20">
    <property type="match status" value="1"/>
</dbReference>
<dbReference type="InterPro" id="IPR037949">
    <property type="entry name" value="MopB_CT_Acetylene-hydratase"/>
</dbReference>
<dbReference type="SUPFAM" id="SSF52343">
    <property type="entry name" value="Ferredoxin reductase-like, C-terminal NADP-linked domain"/>
    <property type="match status" value="1"/>
</dbReference>
<evidence type="ECO:0000313" key="9">
    <source>
        <dbReference type="Proteomes" id="UP000036338"/>
    </source>
</evidence>
<dbReference type="GO" id="GO:0051536">
    <property type="term" value="F:iron-sulfur cluster binding"/>
    <property type="evidence" value="ECO:0007669"/>
    <property type="project" value="UniProtKB-KW"/>
</dbReference>
<dbReference type="CDD" id="cd06184">
    <property type="entry name" value="flavohem_like_fad_nad_binding"/>
    <property type="match status" value="1"/>
</dbReference>
<dbReference type="InterPro" id="IPR017927">
    <property type="entry name" value="FAD-bd_FR_type"/>
</dbReference>
<dbReference type="PATRIC" id="fig|292.27.peg.3394"/>
<dbReference type="SUPFAM" id="SSF54292">
    <property type="entry name" value="2Fe-2S ferredoxin-like"/>
    <property type="match status" value="1"/>
</dbReference>
<dbReference type="GO" id="GO:0018818">
    <property type="term" value="F:acetylene hydratase activity"/>
    <property type="evidence" value="ECO:0007669"/>
    <property type="project" value="InterPro"/>
</dbReference>
<gene>
    <name evidence="8" type="ORF">VL15_17045</name>
</gene>
<dbReference type="InterPro" id="IPR006963">
    <property type="entry name" value="Mopterin_OxRdtase_4Fe-4S_dom"/>
</dbReference>
<dbReference type="AlphaFoldDB" id="A0A0J5WZJ1"/>
<proteinExistence type="inferred from homology"/>
<dbReference type="InterPro" id="IPR012675">
    <property type="entry name" value="Beta-grasp_dom_sf"/>
</dbReference>
<dbReference type="PROSITE" id="PS51384">
    <property type="entry name" value="FAD_FR"/>
    <property type="match status" value="1"/>
</dbReference>
<evidence type="ECO:0000256" key="4">
    <source>
        <dbReference type="ARBA" id="ARBA00023014"/>
    </source>
</evidence>
<comment type="similarity">
    <text evidence="1">Belongs to the prokaryotic molybdopterin-containing oxidoreductase family.</text>
</comment>
<dbReference type="PANTHER" id="PTHR43742">
    <property type="entry name" value="TRIMETHYLAMINE-N-OXIDE REDUCTASE"/>
    <property type="match status" value="1"/>
</dbReference>
<feature type="domain" description="FAD-binding FR-type" evidence="6">
    <location>
        <begin position="802"/>
        <end position="918"/>
    </location>
</feature>
<evidence type="ECO:0000259" key="5">
    <source>
        <dbReference type="PROSITE" id="PS51085"/>
    </source>
</evidence>
<evidence type="ECO:0000256" key="2">
    <source>
        <dbReference type="ARBA" id="ARBA00022723"/>
    </source>
</evidence>
<dbReference type="GO" id="GO:0043546">
    <property type="term" value="F:molybdopterin cofactor binding"/>
    <property type="evidence" value="ECO:0007669"/>
    <property type="project" value="InterPro"/>
</dbReference>
<keyword evidence="4" id="KW-0411">Iron-sulfur</keyword>
<dbReference type="InterPro" id="IPR039261">
    <property type="entry name" value="FNR_nucleotide-bd"/>
</dbReference>
<dbReference type="InterPro" id="IPR001433">
    <property type="entry name" value="OxRdtase_FAD/NAD-bd"/>
</dbReference>
<comment type="caution">
    <text evidence="8">The sequence shown here is derived from an EMBL/GenBank/DDBJ whole genome shotgun (WGS) entry which is preliminary data.</text>
</comment>
<keyword evidence="2" id="KW-0479">Metal-binding</keyword>
<sequence>METQEKKGYCTLCRSRCGTINVVRGDMMIKVRPDDTHPTGHAMCMKGKAAPELVHNPNRVLYPMRRTRPKDAVDPGWQRIGWDEALSEIAERLAYFKRENGAESVAFGVTTPSGTPMSDSIDWVERFVWLFESPNICYATEICNWHKDSAHAFTFGCGIPVADYRHAELIVLWGNNPANTWLAQADAIATGRRNGARLIVVDPRPTALAREADLWLRVNPGTDGALAMAIARQMIATGNVDDAFVREWTNGPLLVRADTGRFLRERDLDGDASGNRYVLWNETLERLELAEEETAPRPADLLMTGVRRVAIRDAAGRCVDVDCTPAFDLYSKALDAYTPDYAATITGVDAADIVKAAEMLRPHQAIAYHAWSGVGMHTNATQTERSIATMYALTGAFDTRGSNRAWTKQPANAVSSYAMLNPRQRAKALGLAERPLGPPAQGWVTARDVYRAILDGEPYRVRALFAFGTNMVLSQADGGLAHDALCALDFHVHCDLFETPSSRYADILLPVNTPWEREGLRLGFEIDERAVELVQLRQRMVPPRGESRADYDIVFDLAVRLGMQDAFFGGSIEAGWNHVLEPLGLNVASLRAHPEGIYRPLPQRERQYAAATPNGIRGFDTETRRVELYSEKLHRHGYPPVPRYVPPRHGEDAHADNRRRFPCTLTSMKNGYYCHSQHRGLPSLRRRAPHPIAELNDELAAEHGIVDGDWCLIETTNGSARFKARVVPELARNVIVAEYGWWQACDEIGLDALAVGGRDNSNFNQLVSATQLDPVSGSSPLRSVRCRIRRDQSVDPARRSWKGLRDFVVSAIREEASGVRTVTFRAADGGALPDYLPGQHVTLHIPSLGDGGTTRAYSLTGAAREDDRRTYAISVRHQKGRTGDGTAFEGAMSSYIHGALEVGDPVLLGAPGGTFVVPPASRQPVVMFAGGIGITPFISYLESIRDQADRAPESRLFYANLNSRTHAFRDRIETLKRRLQKLEVVNCYNQPHDETPGRDYQMHGYLSADVVADDLIRRRARFYLCGPEPMMEAITSGLIARGVPPFDIFKEAFRSPSRPTLDPSKQYTVQFTRSRRTATWTPGDGSLLSFAERLGIALPSGCRVGQCESCAVKVVSGEVTHLSGPGPDEADMCLACQAIPATDVSIDA</sequence>
<dbReference type="Pfam" id="PF04879">
    <property type="entry name" value="Molybdop_Fe4S4"/>
    <property type="match status" value="1"/>
</dbReference>
<accession>A0A0J5WZJ1</accession>
<dbReference type="CDD" id="cd02781">
    <property type="entry name" value="MopB_CT_Acetylene-hydratase"/>
    <property type="match status" value="1"/>
</dbReference>
<evidence type="ECO:0000256" key="3">
    <source>
        <dbReference type="ARBA" id="ARBA00023004"/>
    </source>
</evidence>
<dbReference type="InterPro" id="IPR050612">
    <property type="entry name" value="Prok_Mopterin_Oxidored"/>
</dbReference>
<dbReference type="InterPro" id="IPR009010">
    <property type="entry name" value="Asp_de-COase-like_dom_sf"/>
</dbReference>
<dbReference type="Pfam" id="PF00384">
    <property type="entry name" value="Molybdopterin"/>
    <property type="match status" value="1"/>
</dbReference>
<dbReference type="SUPFAM" id="SSF50692">
    <property type="entry name" value="ADC-like"/>
    <property type="match status" value="1"/>
</dbReference>
<dbReference type="Gene3D" id="3.40.50.740">
    <property type="match status" value="1"/>
</dbReference>
<dbReference type="Pfam" id="PF00175">
    <property type="entry name" value="NAD_binding_1"/>
    <property type="match status" value="1"/>
</dbReference>
<dbReference type="Pfam" id="PF00111">
    <property type="entry name" value="Fer2"/>
    <property type="match status" value="1"/>
</dbReference>
<evidence type="ECO:0000259" key="6">
    <source>
        <dbReference type="PROSITE" id="PS51384"/>
    </source>
</evidence>
<dbReference type="Gene3D" id="2.20.25.90">
    <property type="entry name" value="ADC-like domains"/>
    <property type="match status" value="1"/>
</dbReference>
<dbReference type="InterPro" id="IPR001041">
    <property type="entry name" value="2Fe-2S_ferredoxin-type"/>
</dbReference>
<dbReference type="EMBL" id="LDWR01000028">
    <property type="protein sequence ID" value="KML56167.1"/>
    <property type="molecule type" value="Genomic_DNA"/>
</dbReference>
<dbReference type="CDD" id="cd00207">
    <property type="entry name" value="fer2"/>
    <property type="match status" value="1"/>
</dbReference>
<dbReference type="Gene3D" id="3.40.50.80">
    <property type="entry name" value="Nucleotide-binding domain of ferredoxin-NADP reductase (FNR) module"/>
    <property type="match status" value="1"/>
</dbReference>
<keyword evidence="3" id="KW-0408">Iron</keyword>
<dbReference type="InterPro" id="IPR017938">
    <property type="entry name" value="Riboflavin_synthase-like_b-brl"/>
</dbReference>
<protein>
    <submittedName>
        <fullName evidence="8">Ferredoxin:oxidoreductase FAD/NAD(P)-binding protein</fullName>
    </submittedName>
</protein>
<name>A0A0J5WZJ1_BURCE</name>